<feature type="region of interest" description="Disordered" evidence="2">
    <location>
        <begin position="1"/>
        <end position="87"/>
    </location>
</feature>
<feature type="compositionally biased region" description="Polar residues" evidence="2">
    <location>
        <begin position="56"/>
        <end position="74"/>
    </location>
</feature>
<dbReference type="EMBL" id="JAZGSY010000187">
    <property type="protein sequence ID" value="KAL1838888.1"/>
    <property type="molecule type" value="Genomic_DNA"/>
</dbReference>
<proteinExistence type="predicted"/>
<dbReference type="Proteomes" id="UP001583172">
    <property type="component" value="Unassembled WGS sequence"/>
</dbReference>
<evidence type="ECO:0000256" key="2">
    <source>
        <dbReference type="SAM" id="MobiDB-lite"/>
    </source>
</evidence>
<keyword evidence="1" id="KW-0175">Coiled coil</keyword>
<name>A0ABR3VAZ2_HUMIN</name>
<dbReference type="Gene3D" id="1.10.287.1490">
    <property type="match status" value="1"/>
</dbReference>
<feature type="coiled-coil region" evidence="1">
    <location>
        <begin position="538"/>
        <end position="565"/>
    </location>
</feature>
<feature type="compositionally biased region" description="Polar residues" evidence="2">
    <location>
        <begin position="1"/>
        <end position="10"/>
    </location>
</feature>
<feature type="region of interest" description="Disordered" evidence="2">
    <location>
        <begin position="502"/>
        <end position="524"/>
    </location>
</feature>
<dbReference type="Gene3D" id="1.20.5.340">
    <property type="match status" value="1"/>
</dbReference>
<comment type="caution">
    <text evidence="3">The sequence shown here is derived from an EMBL/GenBank/DDBJ whole genome shotgun (WGS) entry which is preliminary data.</text>
</comment>
<feature type="compositionally biased region" description="Low complexity" evidence="2">
    <location>
        <begin position="705"/>
        <end position="714"/>
    </location>
</feature>
<dbReference type="PANTHER" id="PTHR43941:SF1">
    <property type="entry name" value="STRUCTURAL MAINTENANCE OF CHROMOSOMES PROTEIN 2"/>
    <property type="match status" value="1"/>
</dbReference>
<feature type="compositionally biased region" description="Basic and acidic residues" evidence="2">
    <location>
        <begin position="11"/>
        <end position="54"/>
    </location>
</feature>
<keyword evidence="4" id="KW-1185">Reference proteome</keyword>
<evidence type="ECO:0000313" key="4">
    <source>
        <dbReference type="Proteomes" id="UP001583172"/>
    </source>
</evidence>
<feature type="region of interest" description="Disordered" evidence="2">
    <location>
        <begin position="653"/>
        <end position="714"/>
    </location>
</feature>
<evidence type="ECO:0008006" key="5">
    <source>
        <dbReference type="Google" id="ProtNLM"/>
    </source>
</evidence>
<sequence length="714" mass="79794">MSYTSRTSDAYSRRPTDDRRRDSAPGDERDRRRRSTDASTKDRQNPPDSPRESRPAISTSARSLQRKASTSSFSGLDRGNASETPTELFKNYADAVSDWARLKSEKDTLDKALKKRKAEYERSVTKHAELFPSVPELRNMNLKRHLDHFAWLDAQIHKARRRVDNLAESLERIIADKPANLREGQPRTPIAGPSQQEISNLQAEISALQSTLQQVESEHAEERTKLRSKSNEQLEKMRQEMKQEMKQQVENAVNDIKKEMAEKITEATKKSKEEMNGDVKSVKDQLSTMGADFQKLQADFKQYRDDAKAKFSKQEKDVKAAKSGLSKTEITTLIQTETSPFKSSISGLTSDISELTSRVNTLSGERTSIAKDIASLGSRLADADRKIEEHETKLSGLDMEALDQAAEMSIGFPALQTKVDSIQSKMDAVPGEVDQKVSNIQTKVDAIPGEIDQKQEDLFEKVKAYVGKMGSLLGTQVDKVQNDVTSTKKRIEALMQASVVRPSLRGGDPSSSARDHTTTPVSESAFSDARAAAINANVEAFNAAIQELRNGNAELSERISKLIQGLPADVQGLKAEVEMLRHSVLVLSARFDHLSTKSLAEHIIGYLRQLYPEPDQLVADIKLLKRQLEHTGARIGSVETKLEDFKVKVVGHDEMDEPLRNGNGVAGHTHSENGVQEPEPAGEESRAVTQQQEHQHQRIHHQQMHHQQTQHQQQ</sequence>
<accession>A0ABR3VAZ2</accession>
<reference evidence="3 4" key="1">
    <citation type="journal article" date="2024" name="Commun. Biol.">
        <title>Comparative genomic analysis of thermophilic fungi reveals convergent evolutionary adaptations and gene losses.</title>
        <authorList>
            <person name="Steindorff A.S."/>
            <person name="Aguilar-Pontes M.V."/>
            <person name="Robinson A.J."/>
            <person name="Andreopoulos B."/>
            <person name="LaButti K."/>
            <person name="Kuo A."/>
            <person name="Mondo S."/>
            <person name="Riley R."/>
            <person name="Otillar R."/>
            <person name="Haridas S."/>
            <person name="Lipzen A."/>
            <person name="Grimwood J."/>
            <person name="Schmutz J."/>
            <person name="Clum A."/>
            <person name="Reid I.D."/>
            <person name="Moisan M.C."/>
            <person name="Butler G."/>
            <person name="Nguyen T.T.M."/>
            <person name="Dewar K."/>
            <person name="Conant G."/>
            <person name="Drula E."/>
            <person name="Henrissat B."/>
            <person name="Hansel C."/>
            <person name="Singer S."/>
            <person name="Hutchinson M.I."/>
            <person name="de Vries R.P."/>
            <person name="Natvig D.O."/>
            <person name="Powell A.J."/>
            <person name="Tsang A."/>
            <person name="Grigoriev I.V."/>
        </authorList>
    </citation>
    <scope>NUCLEOTIDE SEQUENCE [LARGE SCALE GENOMIC DNA]</scope>
    <source>
        <strain evidence="3 4">CBS 620.91</strain>
    </source>
</reference>
<evidence type="ECO:0000256" key="1">
    <source>
        <dbReference type="SAM" id="Coils"/>
    </source>
</evidence>
<evidence type="ECO:0000313" key="3">
    <source>
        <dbReference type="EMBL" id="KAL1838888.1"/>
    </source>
</evidence>
<feature type="coiled-coil region" evidence="1">
    <location>
        <begin position="373"/>
        <end position="400"/>
    </location>
</feature>
<dbReference type="PANTHER" id="PTHR43941">
    <property type="entry name" value="STRUCTURAL MAINTENANCE OF CHROMOSOMES PROTEIN 2"/>
    <property type="match status" value="1"/>
</dbReference>
<gene>
    <name evidence="3" type="ORF">VTJ49DRAFT_2079</name>
</gene>
<protein>
    <recommendedName>
        <fullName evidence="5">Paramyosin</fullName>
    </recommendedName>
</protein>
<organism evidence="3 4">
    <name type="scientific">Humicola insolens</name>
    <name type="common">Soft-rot fungus</name>
    <dbReference type="NCBI Taxonomy" id="85995"/>
    <lineage>
        <taxon>Eukaryota</taxon>
        <taxon>Fungi</taxon>
        <taxon>Dikarya</taxon>
        <taxon>Ascomycota</taxon>
        <taxon>Pezizomycotina</taxon>
        <taxon>Sordariomycetes</taxon>
        <taxon>Sordariomycetidae</taxon>
        <taxon>Sordariales</taxon>
        <taxon>Chaetomiaceae</taxon>
        <taxon>Mycothermus</taxon>
    </lineage>
</organism>
<feature type="coiled-coil region" evidence="1">
    <location>
        <begin position="156"/>
        <end position="266"/>
    </location>
</feature>